<dbReference type="EMBL" id="MDER01000039">
    <property type="protein sequence ID" value="ODP28292.1"/>
    <property type="molecule type" value="Genomic_DNA"/>
</dbReference>
<evidence type="ECO:0000313" key="2">
    <source>
        <dbReference type="EMBL" id="ODP28292.1"/>
    </source>
</evidence>
<feature type="transmembrane region" description="Helical" evidence="1">
    <location>
        <begin position="16"/>
        <end position="35"/>
    </location>
</feature>
<keyword evidence="1" id="KW-0812">Transmembrane</keyword>
<sequence>MNRVSIAFTDCVKKKMIWNLIPAMIIFLVWMYGIHVSVYEAIGSAVIAVIVLTIGDMISSYFLATHSIRIIVHIKRLL</sequence>
<proteinExistence type="predicted"/>
<comment type="caution">
    <text evidence="2">The sequence shown here is derived from an EMBL/GenBank/DDBJ whole genome shotgun (WGS) entry which is preliminary data.</text>
</comment>
<keyword evidence="1" id="KW-1133">Transmembrane helix</keyword>
<keyword evidence="1" id="KW-0472">Membrane</keyword>
<dbReference type="AlphaFoldDB" id="A0A1E3L3A3"/>
<organism evidence="2 3">
    <name type="scientific">Paenibacillus nuruki</name>
    <dbReference type="NCBI Taxonomy" id="1886670"/>
    <lineage>
        <taxon>Bacteria</taxon>
        <taxon>Bacillati</taxon>
        <taxon>Bacillota</taxon>
        <taxon>Bacilli</taxon>
        <taxon>Bacillales</taxon>
        <taxon>Paenibacillaceae</taxon>
        <taxon>Paenibacillus</taxon>
    </lineage>
</organism>
<accession>A0A1E3L3A3</accession>
<dbReference type="Proteomes" id="UP000094578">
    <property type="component" value="Unassembled WGS sequence"/>
</dbReference>
<evidence type="ECO:0000313" key="3">
    <source>
        <dbReference type="Proteomes" id="UP000094578"/>
    </source>
</evidence>
<feature type="transmembrane region" description="Helical" evidence="1">
    <location>
        <begin position="41"/>
        <end position="64"/>
    </location>
</feature>
<evidence type="ECO:0000256" key="1">
    <source>
        <dbReference type="SAM" id="Phobius"/>
    </source>
</evidence>
<protein>
    <submittedName>
        <fullName evidence="2">Uncharacterized protein</fullName>
    </submittedName>
</protein>
<keyword evidence="3" id="KW-1185">Reference proteome</keyword>
<gene>
    <name evidence="2" type="ORF">PTI45_02282</name>
</gene>
<name>A0A1E3L3A3_9BACL</name>
<dbReference type="RefSeq" id="WP_069327703.1">
    <property type="nucleotide sequence ID" value="NZ_MDER01000039.1"/>
</dbReference>
<reference evidence="2 3" key="1">
    <citation type="submission" date="2016-08" db="EMBL/GenBank/DDBJ databases">
        <title>Genome sequencing of Paenibacillus sp. TI45-13ar, isolated from Korean traditional nuruk.</title>
        <authorList>
            <person name="Kim S.-J."/>
        </authorList>
    </citation>
    <scope>NUCLEOTIDE SEQUENCE [LARGE SCALE GENOMIC DNA]</scope>
    <source>
        <strain evidence="2 3">TI45-13ar</strain>
    </source>
</reference>